<organism evidence="1 2">
    <name type="scientific">Abeliophyllum distichum</name>
    <dbReference type="NCBI Taxonomy" id="126358"/>
    <lineage>
        <taxon>Eukaryota</taxon>
        <taxon>Viridiplantae</taxon>
        <taxon>Streptophyta</taxon>
        <taxon>Embryophyta</taxon>
        <taxon>Tracheophyta</taxon>
        <taxon>Spermatophyta</taxon>
        <taxon>Magnoliopsida</taxon>
        <taxon>eudicotyledons</taxon>
        <taxon>Gunneridae</taxon>
        <taxon>Pentapetalae</taxon>
        <taxon>asterids</taxon>
        <taxon>lamiids</taxon>
        <taxon>Lamiales</taxon>
        <taxon>Oleaceae</taxon>
        <taxon>Forsythieae</taxon>
        <taxon>Abeliophyllum</taxon>
    </lineage>
</organism>
<sequence>MAASEVSNMGYTEPVMAEKGISGIGKGNNNLYLNDETVYMNYGVVDDNTFTESDNEPVGENENILDDEKLWEDSAIVPKVGMKFKNDNEIFEFYKRYAYCIGFPVRKRNSKKGDDEIVRYLTLTCSR</sequence>
<dbReference type="PANTHER" id="PTHR46328:SF35">
    <property type="entry name" value="PROTEIN FAR1-RELATED SEQUENCE 5-LIKE"/>
    <property type="match status" value="1"/>
</dbReference>
<comment type="caution">
    <text evidence="1">The sequence shown here is derived from an EMBL/GenBank/DDBJ whole genome shotgun (WGS) entry which is preliminary data.</text>
</comment>
<dbReference type="PANTHER" id="PTHR46328">
    <property type="entry name" value="FAR-RED IMPAIRED RESPONSIVE (FAR1) FAMILY PROTEIN-RELATED"/>
    <property type="match status" value="1"/>
</dbReference>
<dbReference type="AlphaFoldDB" id="A0ABD1V8C2"/>
<dbReference type="EMBL" id="JBFOLK010000002">
    <property type="protein sequence ID" value="KAL2533589.1"/>
    <property type="molecule type" value="Genomic_DNA"/>
</dbReference>
<proteinExistence type="predicted"/>
<accession>A0ABD1V8C2</accession>
<dbReference type="Proteomes" id="UP001604336">
    <property type="component" value="Unassembled WGS sequence"/>
</dbReference>
<evidence type="ECO:0000313" key="1">
    <source>
        <dbReference type="EMBL" id="KAL2533589.1"/>
    </source>
</evidence>
<name>A0ABD1V8C2_9LAMI</name>
<keyword evidence="2" id="KW-1185">Reference proteome</keyword>
<evidence type="ECO:0000313" key="2">
    <source>
        <dbReference type="Proteomes" id="UP001604336"/>
    </source>
</evidence>
<protein>
    <submittedName>
        <fullName evidence="1">Protein FAR1-RELATED SEQUENCE</fullName>
    </submittedName>
</protein>
<gene>
    <name evidence="1" type="ORF">Adt_06940</name>
</gene>
<reference evidence="2" key="1">
    <citation type="submission" date="2024-07" db="EMBL/GenBank/DDBJ databases">
        <title>Two chromosome-level genome assemblies of Korean endemic species Abeliophyllum distichum and Forsythia ovata (Oleaceae).</title>
        <authorList>
            <person name="Jang H."/>
        </authorList>
    </citation>
    <scope>NUCLEOTIDE SEQUENCE [LARGE SCALE GENOMIC DNA]</scope>
</reference>